<protein>
    <recommendedName>
        <fullName evidence="3">FERM domain-containing protein</fullName>
    </recommendedName>
</protein>
<evidence type="ECO:0000313" key="1">
    <source>
        <dbReference type="EMBL" id="TNJ30383.1"/>
    </source>
</evidence>
<reference evidence="1 2" key="1">
    <citation type="submission" date="2019-05" db="EMBL/GenBank/DDBJ databases">
        <title>The compact genome of Giardia muris reveals important steps in the evolution of intestinal protozoan parasites.</title>
        <authorList>
            <person name="Xu F."/>
            <person name="Jimenez-Gonzalez A."/>
            <person name="Einarsson E."/>
            <person name="Astvaldsson A."/>
            <person name="Peirasmaki D."/>
            <person name="Eckmann L."/>
            <person name="Andersson J.O."/>
            <person name="Svard S.G."/>
            <person name="Jerlstrom-Hultqvist J."/>
        </authorList>
    </citation>
    <scope>NUCLEOTIDE SEQUENCE [LARGE SCALE GENOMIC DNA]</scope>
    <source>
        <strain evidence="1 2">Roberts-Thomson</strain>
    </source>
</reference>
<keyword evidence="2" id="KW-1185">Reference proteome</keyword>
<dbReference type="Proteomes" id="UP000315496">
    <property type="component" value="Chromosome 1"/>
</dbReference>
<evidence type="ECO:0008006" key="3">
    <source>
        <dbReference type="Google" id="ProtNLM"/>
    </source>
</evidence>
<dbReference type="AlphaFoldDB" id="A0A4Z1T8D3"/>
<sequence length="422" mass="47007">MPEIEVWFCGESRRLYIQPTTTASEVVQNYFQAEALVHNEYSRFSLVCAIAGHCELVPSSSYILPWAERIGTFALWMTRPPLGQSYFDFMQMTDTFLGVLFSHAKYHVRENMWNVPPSLFSQLVAESLLAELTEAELREYLLDSDLLLGAINEYLPEDIFRILWKGKQAIQKERECVTIAHRLLSLRMVEPSDQKSRLATYMTTASTGIDAYGTVFFAGSLLSASGRVECPCAILVRDGLLQLEYMKLVSRPYCRATECMTDTLHSPHKLPQSVILLIGNPLAGMQRIKEVTLTQSAILGVHLLNDVIKLDCGFRKKSGNISLRSAASEAIMSIFGCSFTLSASTSSHLEVDHDDASKIETEVLMKPPQSPDVLTISVTDFAGRVFTPTTLSSHPPVAPPTLPLRSHLRVENIAITPPDSPY</sequence>
<organism evidence="1 2">
    <name type="scientific">Giardia muris</name>
    <dbReference type="NCBI Taxonomy" id="5742"/>
    <lineage>
        <taxon>Eukaryota</taxon>
        <taxon>Metamonada</taxon>
        <taxon>Diplomonadida</taxon>
        <taxon>Hexamitidae</taxon>
        <taxon>Giardiinae</taxon>
        <taxon>Giardia</taxon>
    </lineage>
</organism>
<dbReference type="VEuPathDB" id="GiardiaDB:GMRT_13085"/>
<evidence type="ECO:0000313" key="2">
    <source>
        <dbReference type="Proteomes" id="UP000315496"/>
    </source>
</evidence>
<name>A0A4Z1T8D3_GIAMU</name>
<accession>A0A4Z1T8D3</accession>
<gene>
    <name evidence="1" type="ORF">GMRT_13085</name>
</gene>
<proteinExistence type="predicted"/>
<dbReference type="EMBL" id="VDLU01000001">
    <property type="protein sequence ID" value="TNJ30383.1"/>
    <property type="molecule type" value="Genomic_DNA"/>
</dbReference>
<comment type="caution">
    <text evidence="1">The sequence shown here is derived from an EMBL/GenBank/DDBJ whole genome shotgun (WGS) entry which is preliminary data.</text>
</comment>